<gene>
    <name evidence="1" type="ORF">LCGC14_2654470</name>
</gene>
<comment type="caution">
    <text evidence="1">The sequence shown here is derived from an EMBL/GenBank/DDBJ whole genome shotgun (WGS) entry which is preliminary data.</text>
</comment>
<organism evidence="1">
    <name type="scientific">marine sediment metagenome</name>
    <dbReference type="NCBI Taxonomy" id="412755"/>
    <lineage>
        <taxon>unclassified sequences</taxon>
        <taxon>metagenomes</taxon>
        <taxon>ecological metagenomes</taxon>
    </lineage>
</organism>
<dbReference type="EMBL" id="LAZR01046126">
    <property type="protein sequence ID" value="KKK97267.1"/>
    <property type="molecule type" value="Genomic_DNA"/>
</dbReference>
<dbReference type="InterPro" id="IPR041854">
    <property type="entry name" value="BFD-like_2Fe2S-bd_dom_sf"/>
</dbReference>
<proteinExistence type="predicted"/>
<sequence length="62" mass="6790">MYVCICAAVTNRQIECELHAGANFHDLQSNLCVARQCCICAETIHKMIAAHDKYPHGTPSTG</sequence>
<evidence type="ECO:0000313" key="1">
    <source>
        <dbReference type="EMBL" id="KKK97267.1"/>
    </source>
</evidence>
<name>A0A0F8ZTQ6_9ZZZZ</name>
<dbReference type="Gene3D" id="1.10.10.1100">
    <property type="entry name" value="BFD-like [2Fe-2S]-binding domain"/>
    <property type="match status" value="1"/>
</dbReference>
<protein>
    <recommendedName>
        <fullName evidence="2">BFD-like [2Fe-2S]-binding domain-containing protein</fullName>
    </recommendedName>
</protein>
<evidence type="ECO:0008006" key="2">
    <source>
        <dbReference type="Google" id="ProtNLM"/>
    </source>
</evidence>
<dbReference type="AlphaFoldDB" id="A0A0F8ZTQ6"/>
<reference evidence="1" key="1">
    <citation type="journal article" date="2015" name="Nature">
        <title>Complex archaea that bridge the gap between prokaryotes and eukaryotes.</title>
        <authorList>
            <person name="Spang A."/>
            <person name="Saw J.H."/>
            <person name="Jorgensen S.L."/>
            <person name="Zaremba-Niedzwiedzka K."/>
            <person name="Martijn J."/>
            <person name="Lind A.E."/>
            <person name="van Eijk R."/>
            <person name="Schleper C."/>
            <person name="Guy L."/>
            <person name="Ettema T.J."/>
        </authorList>
    </citation>
    <scope>NUCLEOTIDE SEQUENCE</scope>
</reference>
<accession>A0A0F8ZTQ6</accession>